<dbReference type="CDD" id="cd16148">
    <property type="entry name" value="sulfatase_like"/>
    <property type="match status" value="1"/>
</dbReference>
<evidence type="ECO:0000256" key="1">
    <source>
        <dbReference type="PIRSR" id="PIRSR600917-52"/>
    </source>
</evidence>
<dbReference type="Proteomes" id="UP000230790">
    <property type="component" value="Unassembled WGS sequence"/>
</dbReference>
<evidence type="ECO:0000313" key="4">
    <source>
        <dbReference type="Proteomes" id="UP000230790"/>
    </source>
</evidence>
<dbReference type="PANTHER" id="PTHR43751">
    <property type="entry name" value="SULFATASE"/>
    <property type="match status" value="1"/>
</dbReference>
<comment type="PTM">
    <text evidence="1">The conversion to 3-oxoalanine (also known as C-formylglycine, FGly), of a serine or cysteine residue in prokaryotes and of a cysteine residue in eukaryotes, is critical for catalytic activity.</text>
</comment>
<organism evidence="3 4">
    <name type="scientific">Candidatus Thermofonsia Clade 3 bacterium</name>
    <dbReference type="NCBI Taxonomy" id="2364212"/>
    <lineage>
        <taxon>Bacteria</taxon>
        <taxon>Bacillati</taxon>
        <taxon>Chloroflexota</taxon>
        <taxon>Candidatus Thermofontia</taxon>
        <taxon>Candidatus Thermofonsia Clade 3</taxon>
    </lineage>
</organism>
<dbReference type="SUPFAM" id="SSF53649">
    <property type="entry name" value="Alkaline phosphatase-like"/>
    <property type="match status" value="1"/>
</dbReference>
<accession>A0A2M8QFI1</accession>
<feature type="domain" description="Sulfatase N-terminal" evidence="2">
    <location>
        <begin position="6"/>
        <end position="376"/>
    </location>
</feature>
<dbReference type="EMBL" id="PGTN01000011">
    <property type="protein sequence ID" value="PJF48551.1"/>
    <property type="molecule type" value="Genomic_DNA"/>
</dbReference>
<dbReference type="InterPro" id="IPR052701">
    <property type="entry name" value="GAG_Ulvan_Degrading_Sulfatases"/>
</dbReference>
<dbReference type="InterPro" id="IPR017850">
    <property type="entry name" value="Alkaline_phosphatase_core_sf"/>
</dbReference>
<proteinExistence type="predicted"/>
<evidence type="ECO:0000313" key="3">
    <source>
        <dbReference type="EMBL" id="PJF48551.1"/>
    </source>
</evidence>
<dbReference type="InterPro" id="IPR000917">
    <property type="entry name" value="Sulfatase_N"/>
</dbReference>
<name>A0A2M8QFI1_9CHLR</name>
<gene>
    <name evidence="3" type="ORF">CUN48_02790</name>
</gene>
<protein>
    <submittedName>
        <fullName evidence="3">Sulfatase</fullName>
    </submittedName>
</protein>
<dbReference type="Gene3D" id="3.40.720.10">
    <property type="entry name" value="Alkaline Phosphatase, subunit A"/>
    <property type="match status" value="1"/>
</dbReference>
<dbReference type="AlphaFoldDB" id="A0A2M8QFI1"/>
<dbReference type="PANTHER" id="PTHR43751:SF3">
    <property type="entry name" value="SULFATASE N-TERMINAL DOMAIN-CONTAINING PROTEIN"/>
    <property type="match status" value="1"/>
</dbReference>
<sequence>MARRQPDIVLLVLDTRRVDRFACLGYPTPTSPNLDAFAQECTRFEWAIAPAQWSIPAHASLFTGEYPSVHGMFQTTSVLADALPTLAERLCDGGYFTAAFCNNPLVGVVNNGLRRGFQSFLNYVGLITTHPNQASPQSGLLDKYRQWFKRKFAESVSSVQGVVANSERLTELSFTPLFFPIWQAALSLKGNSARSLSDAAHLLIRREGLSPRQPVFCFINLMDTHMPYHAPRRLVERFAPQFFRNRELQAYLRRFNSDAFGWLAPLEEEIAPEHKALLDGMYDAQAAWQDEMVGAFFDRLRASGALERTLFIVTSDHGEHLGERQLVGHTISLYNELIHVPLLVRDPTGEFAPGTGVDHFVSSRRLFHTALAAAGVASPVERALSLVNVGASDPEQGEAFSEAILPLNVQHMLIRRKPELARRRGADQRRIAVCSGRYKLIQTGADRFELYDLSRDPGEMENLCDKLPVQVEALRERLRAFALRQSGRQAAEQAVTSDDPLVLNRLRDLGYLE</sequence>
<comment type="caution">
    <text evidence="3">The sequence shown here is derived from an EMBL/GenBank/DDBJ whole genome shotgun (WGS) entry which is preliminary data.</text>
</comment>
<feature type="modified residue" description="3-oxoalanine (Ser)" evidence="1">
    <location>
        <position position="54"/>
    </location>
</feature>
<evidence type="ECO:0000259" key="2">
    <source>
        <dbReference type="Pfam" id="PF00884"/>
    </source>
</evidence>
<dbReference type="Pfam" id="PF00884">
    <property type="entry name" value="Sulfatase"/>
    <property type="match status" value="1"/>
</dbReference>
<reference evidence="3 4" key="1">
    <citation type="submission" date="2017-11" db="EMBL/GenBank/DDBJ databases">
        <title>Evolution of Phototrophy in the Chloroflexi Phylum Driven by Horizontal Gene Transfer.</title>
        <authorList>
            <person name="Ward L.M."/>
            <person name="Hemp J."/>
            <person name="Shih P.M."/>
            <person name="Mcglynn S.E."/>
            <person name="Fischer W."/>
        </authorList>
    </citation>
    <scope>NUCLEOTIDE SEQUENCE [LARGE SCALE GENOMIC DNA]</scope>
    <source>
        <strain evidence="3">JP3_7</strain>
    </source>
</reference>